<dbReference type="KEGG" id="arui:G6M88_23310"/>
<sequence>MTSTIITAAILDGISYGAQLFLVAVGLSFIFGVAKVVNVAHGSFYAIGAYAAVSLGQFLLEAGINPWFVYPALVVSSIFVGAVLGGLIEITLLRRIYGKEEVLQLLVTFAVFMILEDFQKLVWGVQPYFYATPLNLLGQMQILGITYSVYQLVVIPLMAIVVLVGLRMVLRRTRIGRVVVAVTEDKEGATAMGVNAKLVYLGVFIVGASLAAFGGALSAGSTSLVPGMGAGMIILSFAVAATAGLGQIEGAAVAALMIGFGRSVAIYTVPEFDIVVPYLIMFTVLLFKPQGIFTTVKTRKI</sequence>
<evidence type="ECO:0000313" key="10">
    <source>
        <dbReference type="EMBL" id="NTF39774.1"/>
    </source>
</evidence>
<feature type="transmembrane region" description="Helical" evidence="9">
    <location>
        <begin position="142"/>
        <end position="166"/>
    </location>
</feature>
<comment type="subcellular location">
    <subcellularLocation>
        <location evidence="1">Cell membrane</location>
        <topology evidence="1">Multi-pass membrane protein</topology>
    </subcellularLocation>
</comment>
<dbReference type="AlphaFoldDB" id="A0AAE7UTX3"/>
<evidence type="ECO:0000256" key="1">
    <source>
        <dbReference type="ARBA" id="ARBA00004651"/>
    </source>
</evidence>
<dbReference type="Proteomes" id="UP000663912">
    <property type="component" value="Plasmid pW2_73_1"/>
</dbReference>
<evidence type="ECO:0000256" key="2">
    <source>
        <dbReference type="ARBA" id="ARBA00022448"/>
    </source>
</evidence>
<keyword evidence="4 9" id="KW-0812">Transmembrane</keyword>
<evidence type="ECO:0000256" key="9">
    <source>
        <dbReference type="SAM" id="Phobius"/>
    </source>
</evidence>
<feature type="transmembrane region" description="Helical" evidence="9">
    <location>
        <begin position="224"/>
        <end position="243"/>
    </location>
</feature>
<reference evidence="11" key="2">
    <citation type="submission" date="2020-02" db="EMBL/GenBank/DDBJ databases">
        <title>Unexpected conservation and global transmission of agrobacterial virulence plasmids.</title>
        <authorList>
            <person name="Weisberg A.J."/>
            <person name="Davis E.W. II"/>
            <person name="Tabima J.R."/>
            <person name="Belcher M.S."/>
            <person name="Miller M."/>
            <person name="Kuo C.-H."/>
            <person name="Loper J.E."/>
            <person name="Grunwald N.J."/>
            <person name="Putnam M.L."/>
            <person name="Chang J.H."/>
        </authorList>
    </citation>
    <scope>NUCLEOTIDE SEQUENCE</scope>
    <source>
        <strain evidence="11">W2/73</strain>
        <plasmid evidence="11">pW2_73_1</plasmid>
    </source>
</reference>
<keyword evidence="3" id="KW-1003">Cell membrane</keyword>
<gene>
    <name evidence="10" type="ORF">G6L72_24095</name>
    <name evidence="11" type="ORF">G6M88_23310</name>
</gene>
<evidence type="ECO:0000256" key="6">
    <source>
        <dbReference type="ARBA" id="ARBA00022989"/>
    </source>
</evidence>
<feature type="transmembrane region" description="Helical" evidence="9">
    <location>
        <begin position="198"/>
        <end position="218"/>
    </location>
</feature>
<dbReference type="GO" id="GO:0006865">
    <property type="term" value="P:amino acid transport"/>
    <property type="evidence" value="ECO:0007669"/>
    <property type="project" value="UniProtKB-KW"/>
</dbReference>
<keyword evidence="2" id="KW-0813">Transport</keyword>
<dbReference type="GO" id="GO:0005886">
    <property type="term" value="C:plasma membrane"/>
    <property type="evidence" value="ECO:0007669"/>
    <property type="project" value="UniProtKB-SubCell"/>
</dbReference>
<dbReference type="GO" id="GO:0022857">
    <property type="term" value="F:transmembrane transporter activity"/>
    <property type="evidence" value="ECO:0007669"/>
    <property type="project" value="InterPro"/>
</dbReference>
<evidence type="ECO:0000313" key="12">
    <source>
        <dbReference type="Proteomes" id="UP000663912"/>
    </source>
</evidence>
<dbReference type="EMBL" id="CP049208">
    <property type="protein sequence ID" value="QTG03385.1"/>
    <property type="molecule type" value="Genomic_DNA"/>
</dbReference>
<feature type="transmembrane region" description="Helical" evidence="9">
    <location>
        <begin position="68"/>
        <end position="90"/>
    </location>
</feature>
<protein>
    <submittedName>
        <fullName evidence="11">Branched-chain amino acid ABC transporter permease</fullName>
    </submittedName>
</protein>
<dbReference type="Pfam" id="PF02653">
    <property type="entry name" value="BPD_transp_2"/>
    <property type="match status" value="1"/>
</dbReference>
<keyword evidence="13" id="KW-1185">Reference proteome</keyword>
<evidence type="ECO:0000256" key="4">
    <source>
        <dbReference type="ARBA" id="ARBA00022692"/>
    </source>
</evidence>
<dbReference type="CDD" id="cd06582">
    <property type="entry name" value="TM_PBP1_LivH_like"/>
    <property type="match status" value="1"/>
</dbReference>
<evidence type="ECO:0000313" key="13">
    <source>
        <dbReference type="Proteomes" id="UP000822331"/>
    </source>
</evidence>
<dbReference type="InterPro" id="IPR052157">
    <property type="entry name" value="BCAA_transport_permease"/>
</dbReference>
<evidence type="ECO:0000256" key="7">
    <source>
        <dbReference type="ARBA" id="ARBA00023136"/>
    </source>
</evidence>
<proteinExistence type="inferred from homology"/>
<dbReference type="PANTHER" id="PTHR11795:SF442">
    <property type="entry name" value="ABC TRANSPORTER ATP-BINDING PROTEIN"/>
    <property type="match status" value="1"/>
</dbReference>
<dbReference type="InterPro" id="IPR001851">
    <property type="entry name" value="ABC_transp_permease"/>
</dbReference>
<reference evidence="10 13" key="1">
    <citation type="journal article" date="2020" name="Science">
        <title>Unexpected conservation and global transmission of agrobacterial virulence plasmids.</title>
        <authorList>
            <person name="Weisberg A.J."/>
            <person name="Davis E.W. 2nd"/>
            <person name="Tabima J."/>
            <person name="Belcher M.S."/>
            <person name="Miller M."/>
            <person name="Kuo C.H."/>
            <person name="Loper J.E."/>
            <person name="Grunwald N.J."/>
            <person name="Putnam M.L."/>
            <person name="Chang J.H."/>
        </authorList>
    </citation>
    <scope>NUCLEOTIDE SEQUENCE [LARGE SCALE GENOMIC DNA]</scope>
    <source>
        <strain evidence="10 13">A19/93</strain>
    </source>
</reference>
<dbReference type="PANTHER" id="PTHR11795">
    <property type="entry name" value="BRANCHED-CHAIN AMINO ACID TRANSPORT SYSTEM PERMEASE PROTEIN LIVH"/>
    <property type="match status" value="1"/>
</dbReference>
<accession>A0AAE7UTX3</accession>
<comment type="similarity">
    <text evidence="8">Belongs to the binding-protein-dependent transport system permease family. LivHM subfamily.</text>
</comment>
<keyword evidence="11" id="KW-0614">Plasmid</keyword>
<keyword evidence="5" id="KW-0029">Amino-acid transport</keyword>
<keyword evidence="7 9" id="KW-0472">Membrane</keyword>
<evidence type="ECO:0000256" key="3">
    <source>
        <dbReference type="ARBA" id="ARBA00022475"/>
    </source>
</evidence>
<name>A0AAE7UTX3_9HYPH</name>
<organism evidence="11 12">
    <name type="scientific">Agrobacterium rubi</name>
    <dbReference type="NCBI Taxonomy" id="28099"/>
    <lineage>
        <taxon>Bacteria</taxon>
        <taxon>Pseudomonadati</taxon>
        <taxon>Pseudomonadota</taxon>
        <taxon>Alphaproteobacteria</taxon>
        <taxon>Hyphomicrobiales</taxon>
        <taxon>Rhizobiaceae</taxon>
        <taxon>Rhizobium/Agrobacterium group</taxon>
        <taxon>Agrobacterium</taxon>
    </lineage>
</organism>
<evidence type="ECO:0000256" key="5">
    <source>
        <dbReference type="ARBA" id="ARBA00022970"/>
    </source>
</evidence>
<feature type="transmembrane region" description="Helical" evidence="9">
    <location>
        <begin position="16"/>
        <end position="37"/>
    </location>
</feature>
<feature type="transmembrane region" description="Helical" evidence="9">
    <location>
        <begin position="250"/>
        <end position="269"/>
    </location>
</feature>
<dbReference type="RefSeq" id="WP_065700950.1">
    <property type="nucleotide sequence ID" value="NZ_CP049208.1"/>
</dbReference>
<keyword evidence="6 9" id="KW-1133">Transmembrane helix</keyword>
<evidence type="ECO:0000313" key="11">
    <source>
        <dbReference type="EMBL" id="QTG03385.1"/>
    </source>
</evidence>
<evidence type="ECO:0000256" key="8">
    <source>
        <dbReference type="ARBA" id="ARBA00037998"/>
    </source>
</evidence>
<dbReference type="Proteomes" id="UP000822331">
    <property type="component" value="Unassembled WGS sequence"/>
</dbReference>
<dbReference type="EMBL" id="JAAMCP010000017">
    <property type="protein sequence ID" value="NTF39774.1"/>
    <property type="molecule type" value="Genomic_DNA"/>
</dbReference>
<feature type="transmembrane region" description="Helical" evidence="9">
    <location>
        <begin position="275"/>
        <end position="296"/>
    </location>
</feature>
<feature type="transmembrane region" description="Helical" evidence="9">
    <location>
        <begin position="102"/>
        <end position="122"/>
    </location>
</feature>
<feature type="transmembrane region" description="Helical" evidence="9">
    <location>
        <begin position="44"/>
        <end position="62"/>
    </location>
</feature>
<geneLocation type="plasmid" evidence="11 12">
    <name>pW2_73_1</name>
</geneLocation>